<feature type="domain" description="Inosine/uridine-preferring nucleoside hydrolase" evidence="3">
    <location>
        <begin position="9"/>
        <end position="306"/>
    </location>
</feature>
<dbReference type="KEGG" id="amic:Ami3637_07340"/>
<reference evidence="4 5" key="1">
    <citation type="submission" date="2020-01" db="EMBL/GenBank/DDBJ databases">
        <title>Genomic analysis of Aminipila sp. CBA3637.</title>
        <authorList>
            <person name="Kim Y.B."/>
            <person name="Roh S.W."/>
        </authorList>
    </citation>
    <scope>NUCLEOTIDE SEQUENCE [LARGE SCALE GENOMIC DNA]</scope>
    <source>
        <strain evidence="4 5">CBA3637</strain>
    </source>
</reference>
<dbReference type="PROSITE" id="PS01247">
    <property type="entry name" value="IUNH"/>
    <property type="match status" value="1"/>
</dbReference>
<keyword evidence="2" id="KW-0326">Glycosidase</keyword>
<dbReference type="Proteomes" id="UP000463883">
    <property type="component" value="Chromosome"/>
</dbReference>
<gene>
    <name evidence="4" type="ORF">Ami3637_07340</name>
</gene>
<dbReference type="InterPro" id="IPR023186">
    <property type="entry name" value="IUNH"/>
</dbReference>
<dbReference type="Pfam" id="PF01156">
    <property type="entry name" value="IU_nuc_hydro"/>
    <property type="match status" value="1"/>
</dbReference>
<evidence type="ECO:0000259" key="3">
    <source>
        <dbReference type="Pfam" id="PF01156"/>
    </source>
</evidence>
<dbReference type="Gene3D" id="3.90.245.10">
    <property type="entry name" value="Ribonucleoside hydrolase-like"/>
    <property type="match status" value="1"/>
</dbReference>
<evidence type="ECO:0000313" key="5">
    <source>
        <dbReference type="Proteomes" id="UP000463883"/>
    </source>
</evidence>
<dbReference type="InterPro" id="IPR001910">
    <property type="entry name" value="Inosine/uridine_hydrolase_dom"/>
</dbReference>
<keyword evidence="1" id="KW-0378">Hydrolase</keyword>
<dbReference type="InterPro" id="IPR015910">
    <property type="entry name" value="I/U_nuclsd_hydro_CS"/>
</dbReference>
<dbReference type="EMBL" id="CP047591">
    <property type="protein sequence ID" value="QHI72240.1"/>
    <property type="molecule type" value="Genomic_DNA"/>
</dbReference>
<protein>
    <recommendedName>
        <fullName evidence="3">Inosine/uridine-preferring nucleoside hydrolase domain-containing protein</fullName>
    </recommendedName>
</protein>
<dbReference type="InterPro" id="IPR036452">
    <property type="entry name" value="Ribo_hydro-like"/>
</dbReference>
<dbReference type="RefSeq" id="WP_162362009.1">
    <property type="nucleotide sequence ID" value="NZ_CP047591.1"/>
</dbReference>
<keyword evidence="5" id="KW-1185">Reference proteome</keyword>
<accession>A0A6P1MC74</accession>
<dbReference type="SUPFAM" id="SSF53590">
    <property type="entry name" value="Nucleoside hydrolase"/>
    <property type="match status" value="1"/>
</dbReference>
<name>A0A6P1MC74_9FIRM</name>
<evidence type="ECO:0000313" key="4">
    <source>
        <dbReference type="EMBL" id="QHI72240.1"/>
    </source>
</evidence>
<organism evidence="4 5">
    <name type="scientific">Aminipila terrae</name>
    <dbReference type="NCBI Taxonomy" id="2697030"/>
    <lineage>
        <taxon>Bacteria</taxon>
        <taxon>Bacillati</taxon>
        <taxon>Bacillota</taxon>
        <taxon>Clostridia</taxon>
        <taxon>Peptostreptococcales</taxon>
        <taxon>Anaerovoracaceae</taxon>
        <taxon>Aminipila</taxon>
    </lineage>
</organism>
<dbReference type="GO" id="GO:0008477">
    <property type="term" value="F:purine nucleosidase activity"/>
    <property type="evidence" value="ECO:0007669"/>
    <property type="project" value="TreeGrafter"/>
</dbReference>
<dbReference type="GO" id="GO:0006152">
    <property type="term" value="P:purine nucleoside catabolic process"/>
    <property type="evidence" value="ECO:0007669"/>
    <property type="project" value="TreeGrafter"/>
</dbReference>
<dbReference type="CDD" id="cd02651">
    <property type="entry name" value="nuc_hydro_IU_UC_XIUA"/>
    <property type="match status" value="1"/>
</dbReference>
<dbReference type="GO" id="GO:0005829">
    <property type="term" value="C:cytosol"/>
    <property type="evidence" value="ECO:0007669"/>
    <property type="project" value="TreeGrafter"/>
</dbReference>
<proteinExistence type="predicted"/>
<sequence>MENKKITKVIMDCDPGHDDAIALLLASRADNIQILGVTTVQGNSEIKYTARNARRVLDYAGVTDVEVYMGCPKPMMKEHYRLTGVAIHGEDGLGGPYIPDPITPVKEKHAVNFIIDTLRASDEKITLVPTGPLTNIATAFIMAPDIKEKVERIIIMGGVVYTDGNVNSSNEFNLFLDPEAAKIVFNSGCDLYVNTLDVTMKATFEKEDVERLRAQEDKVSVIVAELMDFFGNSHEELFNFFTIPLHDPVCVAMLIDDSLVEYEHVWADISTKDELTAGEIVADIWHLTDKAPNCHISRKIDREKFVNMICDHMKKPYKSKNA</sequence>
<dbReference type="GO" id="GO:0045437">
    <property type="term" value="F:uridine nucleosidase activity"/>
    <property type="evidence" value="ECO:0007669"/>
    <property type="project" value="UniProtKB-ARBA"/>
</dbReference>
<evidence type="ECO:0000256" key="2">
    <source>
        <dbReference type="ARBA" id="ARBA00023295"/>
    </source>
</evidence>
<dbReference type="AlphaFoldDB" id="A0A6P1MC74"/>
<evidence type="ECO:0000256" key="1">
    <source>
        <dbReference type="ARBA" id="ARBA00022801"/>
    </source>
</evidence>
<dbReference type="PANTHER" id="PTHR12304:SF4">
    <property type="entry name" value="URIDINE NUCLEOSIDASE"/>
    <property type="match status" value="1"/>
</dbReference>
<dbReference type="PANTHER" id="PTHR12304">
    <property type="entry name" value="INOSINE-URIDINE PREFERRING NUCLEOSIDE HYDROLASE"/>
    <property type="match status" value="1"/>
</dbReference>